<evidence type="ECO:0000313" key="2">
    <source>
        <dbReference type="Proteomes" id="UP000191448"/>
    </source>
</evidence>
<evidence type="ECO:0008006" key="3">
    <source>
        <dbReference type="Google" id="ProtNLM"/>
    </source>
</evidence>
<dbReference type="RefSeq" id="WP_080023538.1">
    <property type="nucleotide sequence ID" value="NZ_LTAY01000059.1"/>
</dbReference>
<accession>A0A1V4SUB8</accession>
<organism evidence="1 2">
    <name type="scientific">Clostridium thermobutyricum DSM 4928</name>
    <dbReference type="NCBI Taxonomy" id="1121339"/>
    <lineage>
        <taxon>Bacteria</taxon>
        <taxon>Bacillati</taxon>
        <taxon>Bacillota</taxon>
        <taxon>Clostridia</taxon>
        <taxon>Eubacteriales</taxon>
        <taxon>Clostridiaceae</taxon>
        <taxon>Clostridium</taxon>
    </lineage>
</organism>
<reference evidence="1 2" key="1">
    <citation type="submission" date="2016-02" db="EMBL/GenBank/DDBJ databases">
        <title>Genome sequence of Clostridium thermobutyricum DSM 4928.</title>
        <authorList>
            <person name="Poehlein A."/>
            <person name="Daniel R."/>
        </authorList>
    </citation>
    <scope>NUCLEOTIDE SEQUENCE [LARGE SCALE GENOMIC DNA]</scope>
    <source>
        <strain evidence="1 2">DSM 4928</strain>
    </source>
</reference>
<sequence>MIKKILSVIFIGILAFGITGCDVKFGSMNYEDYNIEDIGEIVNLSNKSKDKEISLDLKEDAKNINSIDIKMDSGSIEFKSGDVNSIEVIAKGNKESIKSDIKNGKLIIENREKKMSDISAETEITVTIPKNFNKDINVSIGAGVAIFKDISLNKLDLYNGVGLTVINKEVSSTEINISQGVGGIFVVMNKTNNINISQEVGQILFYPKEINNKIDIENKIGDLRIGYLKENNPKINYKIRLGKENKYIKQDENALEKGEIKARVNIGNLEIGTMSKEEFEEAGFVNFNMDYIKMMNEILEE</sequence>
<gene>
    <name evidence="1" type="ORF">CLTHE_22840</name>
</gene>
<dbReference type="Proteomes" id="UP000191448">
    <property type="component" value="Unassembled WGS sequence"/>
</dbReference>
<dbReference type="OrthoDB" id="1905666at2"/>
<comment type="caution">
    <text evidence="1">The sequence shown here is derived from an EMBL/GenBank/DDBJ whole genome shotgun (WGS) entry which is preliminary data.</text>
</comment>
<protein>
    <recommendedName>
        <fullName evidence="3">Adhesin domain-containing protein</fullName>
    </recommendedName>
</protein>
<evidence type="ECO:0000313" key="1">
    <source>
        <dbReference type="EMBL" id="OPX47045.1"/>
    </source>
</evidence>
<dbReference type="PROSITE" id="PS51257">
    <property type="entry name" value="PROKAR_LIPOPROTEIN"/>
    <property type="match status" value="1"/>
</dbReference>
<name>A0A1V4SUB8_9CLOT</name>
<proteinExistence type="predicted"/>
<dbReference type="AlphaFoldDB" id="A0A1V4SUB8"/>
<dbReference type="EMBL" id="LTAY01000059">
    <property type="protein sequence ID" value="OPX47045.1"/>
    <property type="molecule type" value="Genomic_DNA"/>
</dbReference>